<protein>
    <submittedName>
        <fullName evidence="2">Antistasin isoform X2</fullName>
    </submittedName>
</protein>
<reference evidence="2" key="2">
    <citation type="submission" date="2023-04" db="EMBL/GenBank/DDBJ databases">
        <authorList>
            <person name="Bu L."/>
            <person name="Lu L."/>
            <person name="Laidemitt M.R."/>
            <person name="Zhang S.M."/>
            <person name="Mutuku M."/>
            <person name="Mkoji G."/>
            <person name="Steinauer M."/>
            <person name="Loker E.S."/>
        </authorList>
    </citation>
    <scope>NUCLEOTIDE SEQUENCE</scope>
    <source>
        <strain evidence="2">KasaAsao</strain>
        <tissue evidence="2">Whole Snail</tissue>
    </source>
</reference>
<dbReference type="EMBL" id="JASAOG010000128">
    <property type="protein sequence ID" value="KAK0049274.1"/>
    <property type="molecule type" value="Genomic_DNA"/>
</dbReference>
<accession>A0AAD8B7D3</accession>
<name>A0AAD8B7D3_BIOPF</name>
<organism evidence="2 3">
    <name type="scientific">Biomphalaria pfeifferi</name>
    <name type="common">Bloodfluke planorb</name>
    <name type="synonym">Freshwater snail</name>
    <dbReference type="NCBI Taxonomy" id="112525"/>
    <lineage>
        <taxon>Eukaryota</taxon>
        <taxon>Metazoa</taxon>
        <taxon>Spiralia</taxon>
        <taxon>Lophotrochozoa</taxon>
        <taxon>Mollusca</taxon>
        <taxon>Gastropoda</taxon>
        <taxon>Heterobranchia</taxon>
        <taxon>Euthyneura</taxon>
        <taxon>Panpulmonata</taxon>
        <taxon>Hygrophila</taxon>
        <taxon>Lymnaeoidea</taxon>
        <taxon>Planorbidae</taxon>
        <taxon>Biomphalaria</taxon>
    </lineage>
</organism>
<evidence type="ECO:0000313" key="3">
    <source>
        <dbReference type="Proteomes" id="UP001233172"/>
    </source>
</evidence>
<evidence type="ECO:0000313" key="2">
    <source>
        <dbReference type="EMBL" id="KAK0049274.1"/>
    </source>
</evidence>
<dbReference type="Gene3D" id="2.10.22.10">
    <property type="entry name" value="Antistasin, domain 1"/>
    <property type="match status" value="1"/>
</dbReference>
<evidence type="ECO:0000256" key="1">
    <source>
        <dbReference type="SAM" id="SignalP"/>
    </source>
</evidence>
<dbReference type="Proteomes" id="UP001233172">
    <property type="component" value="Unassembled WGS sequence"/>
</dbReference>
<reference evidence="2" key="1">
    <citation type="journal article" date="2023" name="PLoS Negl. Trop. Dis.">
        <title>A genome sequence for Biomphalaria pfeifferi, the major vector snail for the human-infecting parasite Schistosoma mansoni.</title>
        <authorList>
            <person name="Bu L."/>
            <person name="Lu L."/>
            <person name="Laidemitt M.R."/>
            <person name="Zhang S.M."/>
            <person name="Mutuku M."/>
            <person name="Mkoji G."/>
            <person name="Steinauer M."/>
            <person name="Loker E.S."/>
        </authorList>
    </citation>
    <scope>NUCLEOTIDE SEQUENCE</scope>
    <source>
        <strain evidence="2">KasaAsao</strain>
    </source>
</reference>
<keyword evidence="1" id="KW-0732">Signal</keyword>
<dbReference type="AlphaFoldDB" id="A0AAD8B7D3"/>
<comment type="caution">
    <text evidence="2">The sequence shown here is derived from an EMBL/GenBank/DDBJ whole genome shotgun (WGS) entry which is preliminary data.</text>
</comment>
<gene>
    <name evidence="2" type="ORF">Bpfe_021367</name>
</gene>
<proteinExistence type="predicted"/>
<sequence length="101" mass="10736">MNTLWLVVSLALLTVVSPAQFGICVEQCSPSFILSAVRALGCPSGQACMSNGCGHTCQPILERRANCPFVACGLYCQFGFREVDGCTLCSCNPNPFINLIG</sequence>
<feature type="chain" id="PRO_5042221419" evidence="1">
    <location>
        <begin position="19"/>
        <end position="101"/>
    </location>
</feature>
<feature type="signal peptide" evidence="1">
    <location>
        <begin position="1"/>
        <end position="18"/>
    </location>
</feature>
<keyword evidence="3" id="KW-1185">Reference proteome</keyword>